<keyword evidence="1" id="KW-0378">Hydrolase</keyword>
<dbReference type="SMR" id="A0A2S0VSI7"/>
<name>A0A2S0VSI7_9ALTE</name>
<dbReference type="NCBIfam" id="TIGR01076">
    <property type="entry name" value="sortase_fam"/>
    <property type="match status" value="1"/>
</dbReference>
<dbReference type="CDD" id="cd05828">
    <property type="entry name" value="Sortase_D_1"/>
    <property type="match status" value="1"/>
</dbReference>
<dbReference type="RefSeq" id="WP_108603191.1">
    <property type="nucleotide sequence ID" value="NZ_CP026604.1"/>
</dbReference>
<dbReference type="NCBIfam" id="TIGR03784">
    <property type="entry name" value="marine_sortase"/>
    <property type="match status" value="1"/>
</dbReference>
<dbReference type="InterPro" id="IPR041999">
    <property type="entry name" value="Sortase_D_1"/>
</dbReference>
<protein>
    <submittedName>
        <fullName evidence="2">Class GN sortase</fullName>
    </submittedName>
</protein>
<sequence length="189" mass="21474">MLTKILKWLIYLGLIVGLFIGGEAAYLFGKAQVAQMLLHQSWQQTLDDGAEHKPWSWADTYPVAKLINHRTQDSWIVLSGMNGRTMAFGPGWKQDSATPNQFGNTVIAAHNDSHFSQLQTSQIGDQLSLQSANGVEFDYKITHIDVVHQSDISWFQIEQDMRLTLITCYPFQSNQRNTEQRYIVQAIAM</sequence>
<dbReference type="InterPro" id="IPR022445">
    <property type="entry name" value="Sortase_proteobact_type"/>
</dbReference>
<dbReference type="InterPro" id="IPR005754">
    <property type="entry name" value="Sortase"/>
</dbReference>
<reference evidence="2 3" key="1">
    <citation type="submission" date="2018-01" db="EMBL/GenBank/DDBJ databases">
        <title>Genome sequence of a Cantenovulum-like bacteria.</title>
        <authorList>
            <person name="Tan W.R."/>
            <person name="Lau N.-S."/>
            <person name="Go F."/>
            <person name="Amirul A.-A.A."/>
        </authorList>
    </citation>
    <scope>NUCLEOTIDE SEQUENCE [LARGE SCALE GENOMIC DNA]</scope>
    <source>
        <strain evidence="2 3">CCB-QB4</strain>
    </source>
</reference>
<evidence type="ECO:0000256" key="1">
    <source>
        <dbReference type="ARBA" id="ARBA00022801"/>
    </source>
</evidence>
<proteinExistence type="predicted"/>
<evidence type="ECO:0000313" key="2">
    <source>
        <dbReference type="EMBL" id="AWB67142.1"/>
    </source>
</evidence>
<dbReference type="SUPFAM" id="SSF63817">
    <property type="entry name" value="Sortase"/>
    <property type="match status" value="1"/>
</dbReference>
<dbReference type="EMBL" id="CP026604">
    <property type="protein sequence ID" value="AWB67142.1"/>
    <property type="molecule type" value="Genomic_DNA"/>
</dbReference>
<dbReference type="Gene3D" id="2.40.260.10">
    <property type="entry name" value="Sortase"/>
    <property type="match status" value="1"/>
</dbReference>
<dbReference type="InterPro" id="IPR023365">
    <property type="entry name" value="Sortase_dom-sf"/>
</dbReference>
<dbReference type="KEGG" id="cate:C2869_12165"/>
<organism evidence="2 3">
    <name type="scientific">Saccharobesus litoralis</name>
    <dbReference type="NCBI Taxonomy" id="2172099"/>
    <lineage>
        <taxon>Bacteria</taxon>
        <taxon>Pseudomonadati</taxon>
        <taxon>Pseudomonadota</taxon>
        <taxon>Gammaproteobacteria</taxon>
        <taxon>Alteromonadales</taxon>
        <taxon>Alteromonadaceae</taxon>
        <taxon>Saccharobesus</taxon>
    </lineage>
</organism>
<evidence type="ECO:0000313" key="3">
    <source>
        <dbReference type="Proteomes" id="UP000244441"/>
    </source>
</evidence>
<dbReference type="OrthoDB" id="9790661at2"/>
<dbReference type="Proteomes" id="UP000244441">
    <property type="component" value="Chromosome"/>
</dbReference>
<accession>A0A2S0VSI7</accession>
<gene>
    <name evidence="2" type="ORF">C2869_12165</name>
</gene>
<dbReference type="GO" id="GO:0016787">
    <property type="term" value="F:hydrolase activity"/>
    <property type="evidence" value="ECO:0007669"/>
    <property type="project" value="UniProtKB-KW"/>
</dbReference>
<dbReference type="Pfam" id="PF04203">
    <property type="entry name" value="Sortase"/>
    <property type="match status" value="1"/>
</dbReference>
<dbReference type="AlphaFoldDB" id="A0A2S0VSI7"/>
<keyword evidence="3" id="KW-1185">Reference proteome</keyword>